<dbReference type="InterPro" id="IPR035965">
    <property type="entry name" value="PAS-like_dom_sf"/>
</dbReference>
<comment type="subcellular location">
    <subcellularLocation>
        <location evidence="2">Cytoplasm</location>
    </subcellularLocation>
    <subcellularLocation>
        <location evidence="1">Nucleus</location>
    </subcellularLocation>
</comment>
<dbReference type="SUPFAM" id="SSF55785">
    <property type="entry name" value="PYP-like sensor domain (PAS domain)"/>
    <property type="match status" value="1"/>
</dbReference>
<feature type="compositionally biased region" description="Polar residues" evidence="11">
    <location>
        <begin position="826"/>
        <end position="836"/>
    </location>
</feature>
<dbReference type="Proteomes" id="UP000694549">
    <property type="component" value="Unplaced"/>
</dbReference>
<dbReference type="FunFam" id="3.30.450.20:FF:000004">
    <property type="entry name" value="Period circadian protein homolog 3"/>
    <property type="match status" value="1"/>
</dbReference>
<feature type="compositionally biased region" description="Basic and acidic residues" evidence="11">
    <location>
        <begin position="521"/>
        <end position="534"/>
    </location>
</feature>
<dbReference type="InterPro" id="IPR000014">
    <property type="entry name" value="PAS"/>
</dbReference>
<dbReference type="PANTHER" id="PTHR11269">
    <property type="entry name" value="PERIOD CIRCADIAN PROTEIN"/>
    <property type="match status" value="1"/>
</dbReference>
<dbReference type="Gene3D" id="3.30.450.20">
    <property type="entry name" value="PAS domain"/>
    <property type="match status" value="2"/>
</dbReference>
<keyword evidence="5" id="KW-0805">Transcription regulation</keyword>
<keyword evidence="14" id="KW-1185">Reference proteome</keyword>
<keyword evidence="7" id="KW-0804">Transcription</keyword>
<dbReference type="Pfam" id="PF21353">
    <property type="entry name" value="Per3-like_PAS-A"/>
    <property type="match status" value="1"/>
</dbReference>
<dbReference type="GO" id="GO:0000976">
    <property type="term" value="F:transcription cis-regulatory region binding"/>
    <property type="evidence" value="ECO:0007669"/>
    <property type="project" value="TreeGrafter"/>
</dbReference>
<dbReference type="Pfam" id="PF23170">
    <property type="entry name" value="bHLH_PER"/>
    <property type="match status" value="1"/>
</dbReference>
<evidence type="ECO:0000313" key="13">
    <source>
        <dbReference type="Ensembl" id="ENSAZOP00000011800.1"/>
    </source>
</evidence>
<evidence type="ECO:0000256" key="2">
    <source>
        <dbReference type="ARBA" id="ARBA00004496"/>
    </source>
</evidence>
<evidence type="ECO:0000256" key="1">
    <source>
        <dbReference type="ARBA" id="ARBA00004123"/>
    </source>
</evidence>
<proteinExistence type="predicted"/>
<feature type="compositionally biased region" description="Basic and acidic residues" evidence="11">
    <location>
        <begin position="786"/>
        <end position="797"/>
    </location>
</feature>
<feature type="compositionally biased region" description="Basic and acidic residues" evidence="11">
    <location>
        <begin position="991"/>
        <end position="1004"/>
    </location>
</feature>
<accession>A0A8B9ZS13</accession>
<evidence type="ECO:0000256" key="5">
    <source>
        <dbReference type="ARBA" id="ARBA00023015"/>
    </source>
</evidence>
<feature type="compositionally biased region" description="Basic residues" evidence="11">
    <location>
        <begin position="813"/>
        <end position="823"/>
    </location>
</feature>
<dbReference type="InterPro" id="IPR013655">
    <property type="entry name" value="PAS_fold_3"/>
</dbReference>
<evidence type="ECO:0000259" key="12">
    <source>
        <dbReference type="PROSITE" id="PS50112"/>
    </source>
</evidence>
<evidence type="ECO:0000256" key="6">
    <source>
        <dbReference type="ARBA" id="ARBA00023108"/>
    </source>
</evidence>
<dbReference type="GO" id="GO:0000122">
    <property type="term" value="P:negative regulation of transcription by RNA polymerase II"/>
    <property type="evidence" value="ECO:0007669"/>
    <property type="project" value="TreeGrafter"/>
</dbReference>
<dbReference type="PANTHER" id="PTHR11269:SF9">
    <property type="entry name" value="PERIOD CIRCADIAN PROTEIN HOMOLOG 2"/>
    <property type="match status" value="1"/>
</dbReference>
<feature type="compositionally biased region" description="Low complexity" evidence="11">
    <location>
        <begin position="39"/>
        <end position="50"/>
    </location>
</feature>
<dbReference type="InterPro" id="IPR022728">
    <property type="entry name" value="Period_circadian-like_C"/>
</dbReference>
<dbReference type="Pfam" id="PF08447">
    <property type="entry name" value="PAS_3"/>
    <property type="match status" value="1"/>
</dbReference>
<feature type="compositionally biased region" description="Low complexity" evidence="11">
    <location>
        <begin position="961"/>
        <end position="984"/>
    </location>
</feature>
<dbReference type="CDD" id="cd00130">
    <property type="entry name" value="PAS"/>
    <property type="match status" value="1"/>
</dbReference>
<feature type="compositionally biased region" description="Polar residues" evidence="11">
    <location>
        <begin position="1005"/>
        <end position="1019"/>
    </location>
</feature>
<dbReference type="GO" id="GO:0043153">
    <property type="term" value="P:entrainment of circadian clock by photoperiod"/>
    <property type="evidence" value="ECO:0007669"/>
    <property type="project" value="TreeGrafter"/>
</dbReference>
<feature type="region of interest" description="Disordered" evidence="11">
    <location>
        <begin position="785"/>
        <end position="855"/>
    </location>
</feature>
<dbReference type="GO" id="GO:0005634">
    <property type="term" value="C:nucleus"/>
    <property type="evidence" value="ECO:0007669"/>
    <property type="project" value="UniProtKB-SubCell"/>
</dbReference>
<dbReference type="Pfam" id="PF12114">
    <property type="entry name" value="Period_C"/>
    <property type="match status" value="1"/>
</dbReference>
<feature type="compositionally biased region" description="Polar residues" evidence="11">
    <location>
        <begin position="508"/>
        <end position="520"/>
    </location>
</feature>
<feature type="compositionally biased region" description="Polar residues" evidence="11">
    <location>
        <begin position="846"/>
        <end position="855"/>
    </location>
</feature>
<feature type="region of interest" description="Disordered" evidence="11">
    <location>
        <begin position="1"/>
        <end position="73"/>
    </location>
</feature>
<dbReference type="GO" id="GO:0001222">
    <property type="term" value="F:transcription corepressor binding"/>
    <property type="evidence" value="ECO:0007669"/>
    <property type="project" value="TreeGrafter"/>
</dbReference>
<evidence type="ECO:0000256" key="4">
    <source>
        <dbReference type="ARBA" id="ARBA00022737"/>
    </source>
</evidence>
<keyword evidence="4" id="KW-0677">Repeat</keyword>
<keyword evidence="3" id="KW-0963">Cytoplasm</keyword>
<feature type="domain" description="PAS" evidence="12">
    <location>
        <begin position="357"/>
        <end position="400"/>
    </location>
</feature>
<evidence type="ECO:0000256" key="9">
    <source>
        <dbReference type="ARBA" id="ARBA00039684"/>
    </source>
</evidence>
<evidence type="ECO:0000256" key="11">
    <source>
        <dbReference type="SAM" id="MobiDB-lite"/>
    </source>
</evidence>
<name>A0A8B9ZS13_9AVES</name>
<evidence type="ECO:0000256" key="3">
    <source>
        <dbReference type="ARBA" id="ARBA00022490"/>
    </source>
</evidence>
<keyword evidence="8" id="KW-0539">Nucleus</keyword>
<evidence type="ECO:0000256" key="8">
    <source>
        <dbReference type="ARBA" id="ARBA00023242"/>
    </source>
</evidence>
<dbReference type="Ensembl" id="ENSAZOT00000012607.1">
    <property type="protein sequence ID" value="ENSAZOP00000011800.1"/>
    <property type="gene ID" value="ENSAZOG00000007404.1"/>
</dbReference>
<keyword evidence="6" id="KW-0090">Biological rhythms</keyword>
<dbReference type="InterPro" id="IPR057310">
    <property type="entry name" value="PER1-3_bHLH"/>
</dbReference>
<evidence type="ECO:0000313" key="14">
    <source>
        <dbReference type="Proteomes" id="UP000694549"/>
    </source>
</evidence>
<dbReference type="FunFam" id="3.30.450.20:FF:000013">
    <property type="entry name" value="Period circadian protein homolog 2"/>
    <property type="match status" value="1"/>
</dbReference>
<reference evidence="13" key="1">
    <citation type="submission" date="2025-08" db="UniProtKB">
        <authorList>
            <consortium name="Ensembl"/>
        </authorList>
    </citation>
    <scope>IDENTIFICATION</scope>
</reference>
<dbReference type="SMART" id="SM00091">
    <property type="entry name" value="PAS"/>
    <property type="match status" value="2"/>
</dbReference>
<dbReference type="PROSITE" id="PS50112">
    <property type="entry name" value="PAS"/>
    <property type="match status" value="1"/>
</dbReference>
<dbReference type="InterPro" id="IPR050760">
    <property type="entry name" value="Period_circadian_regulator"/>
</dbReference>
<organism evidence="13 14">
    <name type="scientific">Anas zonorhyncha</name>
    <name type="common">Eastern spot-billed duck</name>
    <dbReference type="NCBI Taxonomy" id="75864"/>
    <lineage>
        <taxon>Eukaryota</taxon>
        <taxon>Metazoa</taxon>
        <taxon>Chordata</taxon>
        <taxon>Craniata</taxon>
        <taxon>Vertebrata</taxon>
        <taxon>Euteleostomi</taxon>
        <taxon>Archelosauria</taxon>
        <taxon>Archosauria</taxon>
        <taxon>Dinosauria</taxon>
        <taxon>Saurischia</taxon>
        <taxon>Theropoda</taxon>
        <taxon>Coelurosauria</taxon>
        <taxon>Aves</taxon>
        <taxon>Neognathae</taxon>
        <taxon>Galloanserae</taxon>
        <taxon>Anseriformes</taxon>
        <taxon>Anatidae</taxon>
        <taxon>Anatinae</taxon>
        <taxon>Anas</taxon>
    </lineage>
</organism>
<feature type="region of interest" description="Disordered" evidence="11">
    <location>
        <begin position="492"/>
        <end position="541"/>
    </location>
</feature>
<evidence type="ECO:0000256" key="7">
    <source>
        <dbReference type="ARBA" id="ARBA00023163"/>
    </source>
</evidence>
<feature type="compositionally biased region" description="Low complexity" evidence="11">
    <location>
        <begin position="1112"/>
        <end position="1133"/>
    </location>
</feature>
<dbReference type="InterPro" id="IPR048814">
    <property type="entry name" value="Per1-3_PAS-A"/>
</dbReference>
<protein>
    <recommendedName>
        <fullName evidence="9">Period circadian protein homolog 2</fullName>
    </recommendedName>
    <alternativeName>
        <fullName evidence="10">Circadian clock protein PERIOD 2</fullName>
    </alternativeName>
</protein>
<dbReference type="GO" id="GO:0005737">
    <property type="term" value="C:cytoplasm"/>
    <property type="evidence" value="ECO:0007669"/>
    <property type="project" value="UniProtKB-SubCell"/>
</dbReference>
<feature type="compositionally biased region" description="Basic and acidic residues" evidence="11">
    <location>
        <begin position="60"/>
        <end position="72"/>
    </location>
</feature>
<sequence>MSEYSGLASSHNQMIAEDSGIQTKPEHSHEVLQEDIEMSSGSSGNDFSGNETNENYSSGHDSHGHESDENGKDSAMLMESSDCHKSSSSNAFSLMIANSEHNQSSSGCSSEQSTKAKTQKELLKTLQELKAHLPSEKRVKGKSSILTTLKYALKSIKQVKANEEYYQLLMINESQPSGLNVSSYTVEEVETITSEYIMKNADMFAVAVSLITGKIVYISDQAASILRCKRGYFKNAKFVEFLAPQDVSVFYTSTTPYRLPSWNICNRAESSTQDCMEEKSFFCRISAGKERENEICYHPFRMTPYLIKVQDPEVAEDQLCCVLLAEKVHSGYEAPRIPPDKRIFTTTHTPTCLFQDVDERAVPLLGYLPQDLIGTPVLVHLHPNDRPLMLAIHKKILQYGGQPFDYSPIRFCTRNGDYITMDTSWSSFINPWSRKVSFIIGRHKVRTGPLNEDVFAAPNYTEDRILHPSVQEITEQIYRLLLQPVHNSGSSGYGSLGSNGSHEHLMSVASSSDSTGNNNEDTQKDKIIGQDARKVKNKGQRIFTDNKAKLEHKREPFAEKQSGPGAQVKDAIGKDTAVTAAPKSVATEELAWKEQPVYSYQQISCLDSVIRYLESCNVPGTAKRKCEPSSSVNSGVHEQKAAVNAIQPLGGPAVLKASGKSSSPPVVGAHLTSLALPGKPESVVSLTSQCSYSSTIVHVGDKKTQPELEMIEDGPSGAELLDSQLTAPPSSSVHVNQEKESFKKLGLTKEVLAVHTQKEEQSFLNKFKEVKRFNIFQSHCNYYLQDKPKGRPAERGGRGQRNGTSGMDQPWKKSGKNRKSKRIKPQESSDSTTSGTKFPHRFPLQGLNTTAWSPSDTSQASYSAMSFPTVMPAYPLPVFPATGTVPPDPETSLSGFNQLPDSGNTCPMQPSQFSAPLMTPVVALVLPNYVYPEMNSSLPQTLYHSQANFPTPSPFSSQTVFPAQTPFSTPSPFPQQAFFPTQPFHYNAPAESEKVPATETRNEPSRSCTPQSVGAQDQASPPLFQSRCSSPLNLLQLEETTKTVESGAPAGFHGALNEEGAIGSKIVTTDNCSGKGSLPAESPMDAQNSDALSMSSVLLDILLQEDACSGTGSASSGSGVSAAAESLGSGSNGCDMSGSRTGSSETSHTSKYFGSIDSSENHHKTKMKAEMEESEHFIKYVLQDPIWLLMANTDDTVMMTYQIPSRDLETVLKEDKQKLKQMQKLQPKFTEEQKRELIEVHPWIQQGGLPKTVANSVSLNELVTFACITTLKLLAACVSFPFWLLQKLGQLCWEKVYFRFDLIYHRSFSNGKVKVVVNAV</sequence>
<feature type="region of interest" description="Disordered" evidence="11">
    <location>
        <begin position="1112"/>
        <end position="1158"/>
    </location>
</feature>
<evidence type="ECO:0000256" key="10">
    <source>
        <dbReference type="ARBA" id="ARBA00042893"/>
    </source>
</evidence>
<feature type="compositionally biased region" description="Polar residues" evidence="11">
    <location>
        <begin position="1138"/>
        <end position="1158"/>
    </location>
</feature>
<reference evidence="13" key="2">
    <citation type="submission" date="2025-09" db="UniProtKB">
        <authorList>
            <consortium name="Ensembl"/>
        </authorList>
    </citation>
    <scope>IDENTIFICATION</scope>
</reference>
<dbReference type="GO" id="GO:0032922">
    <property type="term" value="P:circadian regulation of gene expression"/>
    <property type="evidence" value="ECO:0007669"/>
    <property type="project" value="TreeGrafter"/>
</dbReference>
<feature type="region of interest" description="Disordered" evidence="11">
    <location>
        <begin position="955"/>
        <end position="1025"/>
    </location>
</feature>